<evidence type="ECO:0000256" key="1">
    <source>
        <dbReference type="SAM" id="SignalP"/>
    </source>
</evidence>
<evidence type="ECO:0008006" key="4">
    <source>
        <dbReference type="Google" id="ProtNLM"/>
    </source>
</evidence>
<dbReference type="Pfam" id="PF11306">
    <property type="entry name" value="DUF3108"/>
    <property type="match status" value="1"/>
</dbReference>
<gene>
    <name evidence="2" type="ORF">A3K86_14335</name>
</gene>
<feature type="signal peptide" evidence="1">
    <location>
        <begin position="1"/>
        <end position="18"/>
    </location>
</feature>
<keyword evidence="1" id="KW-0732">Signal</keyword>
<dbReference type="Proteomes" id="UP000078503">
    <property type="component" value="Unassembled WGS sequence"/>
</dbReference>
<comment type="caution">
    <text evidence="2">The sequence shown here is derived from an EMBL/GenBank/DDBJ whole genome shotgun (WGS) entry which is preliminary data.</text>
</comment>
<keyword evidence="3" id="KW-1185">Reference proteome</keyword>
<dbReference type="OrthoDB" id="5875477at2"/>
<reference evidence="2 3" key="1">
    <citation type="submission" date="2016-03" db="EMBL/GenBank/DDBJ databases">
        <title>Photobacterium proteolyticum sp. nov. a protease producing bacterium isolated from ocean sediments of Laizhou Bay.</title>
        <authorList>
            <person name="Li Y."/>
        </authorList>
    </citation>
    <scope>NUCLEOTIDE SEQUENCE [LARGE SCALE GENOMIC DNA]</scope>
    <source>
        <strain evidence="2 3">R-40508</strain>
    </source>
</reference>
<dbReference type="EMBL" id="LVHF01000028">
    <property type="protein sequence ID" value="OAN13736.1"/>
    <property type="molecule type" value="Genomic_DNA"/>
</dbReference>
<sequence>MRILLSLLLTLVVFPTKAIPLPDFHQCKKTLSYQLYFSGLKVGTLERHVHWRGNGAKVYAYGSANVLVTKNKYNNQSQLVWSAEKQSFITQSFTQQISGLVSRNVVAAFGKDGQSATVTKDGETKHYEDPEFPLLDGDTLGTQLRLLLIQGKTKFDFMMQSTSGVNHYFFEVLGTEEVENRYGKMKAIKVRQTEVNDRQIDMWFAPELDYQLVKAKYKRNLLRLEAEIVQFKKVCPEDIEVKQTAKLKVQ</sequence>
<evidence type="ECO:0000313" key="3">
    <source>
        <dbReference type="Proteomes" id="UP000078503"/>
    </source>
</evidence>
<name>A0A178K9J6_9GAMM</name>
<dbReference type="RefSeq" id="WP_068332302.1">
    <property type="nucleotide sequence ID" value="NZ_LVHF01000028.1"/>
</dbReference>
<evidence type="ECO:0000313" key="2">
    <source>
        <dbReference type="EMBL" id="OAN13736.1"/>
    </source>
</evidence>
<dbReference type="STRING" id="858640.A3K86_14335"/>
<protein>
    <recommendedName>
        <fullName evidence="4">DUF3108 domain-containing protein</fullName>
    </recommendedName>
</protein>
<dbReference type="AlphaFoldDB" id="A0A178K9J6"/>
<dbReference type="InterPro" id="IPR021457">
    <property type="entry name" value="DUF3108"/>
</dbReference>
<feature type="chain" id="PRO_5008090181" description="DUF3108 domain-containing protein" evidence="1">
    <location>
        <begin position="19"/>
        <end position="250"/>
    </location>
</feature>
<accession>A0A178K9J6</accession>
<proteinExistence type="predicted"/>
<organism evidence="2 3">
    <name type="scientific">Photobacterium jeanii</name>
    <dbReference type="NCBI Taxonomy" id="858640"/>
    <lineage>
        <taxon>Bacteria</taxon>
        <taxon>Pseudomonadati</taxon>
        <taxon>Pseudomonadota</taxon>
        <taxon>Gammaproteobacteria</taxon>
        <taxon>Vibrionales</taxon>
        <taxon>Vibrionaceae</taxon>
        <taxon>Photobacterium</taxon>
    </lineage>
</organism>